<proteinExistence type="predicted"/>
<name>A0ABU1CG10_9GAMM</name>
<comment type="caution">
    <text evidence="2">The sequence shown here is derived from an EMBL/GenBank/DDBJ whole genome shotgun (WGS) entry which is preliminary data.</text>
</comment>
<accession>A0ABU1CG10</accession>
<feature type="signal peptide" evidence="1">
    <location>
        <begin position="1"/>
        <end position="30"/>
    </location>
</feature>
<protein>
    <submittedName>
        <fullName evidence="2">Uncharacterized protein</fullName>
    </submittedName>
</protein>
<feature type="chain" id="PRO_5046471000" evidence="1">
    <location>
        <begin position="31"/>
        <end position="295"/>
    </location>
</feature>
<gene>
    <name evidence="2" type="ORF">P8609_13015</name>
</gene>
<keyword evidence="1" id="KW-0732">Signal</keyword>
<evidence type="ECO:0000313" key="2">
    <source>
        <dbReference type="EMBL" id="MDR0183880.1"/>
    </source>
</evidence>
<dbReference type="InterPro" id="IPR013783">
    <property type="entry name" value="Ig-like_fold"/>
</dbReference>
<organism evidence="2 3">
    <name type="scientific">Lysobacter arvi</name>
    <dbReference type="NCBI Taxonomy" id="3038776"/>
    <lineage>
        <taxon>Bacteria</taxon>
        <taxon>Pseudomonadati</taxon>
        <taxon>Pseudomonadota</taxon>
        <taxon>Gammaproteobacteria</taxon>
        <taxon>Lysobacterales</taxon>
        <taxon>Lysobacteraceae</taxon>
        <taxon>Lysobacter</taxon>
    </lineage>
</organism>
<dbReference type="RefSeq" id="WP_309263024.1">
    <property type="nucleotide sequence ID" value="NZ_JARUHG010000004.1"/>
</dbReference>
<dbReference type="Proteomes" id="UP001233535">
    <property type="component" value="Unassembled WGS sequence"/>
</dbReference>
<dbReference type="EMBL" id="JARUHG010000004">
    <property type="protein sequence ID" value="MDR0183880.1"/>
    <property type="molecule type" value="Genomic_DNA"/>
</dbReference>
<dbReference type="Gene3D" id="2.60.40.10">
    <property type="entry name" value="Immunoglobulins"/>
    <property type="match status" value="1"/>
</dbReference>
<keyword evidence="3" id="KW-1185">Reference proteome</keyword>
<sequence length="295" mass="31054">MKSITHPPHRVPAIACAVLALGTFAGTALAQTATTVNPYAGSVVVKKFYDANANGVRDTGEPFLTGWPMTLTLPGGATSTKNSTATWSGLTGGSGYSVLEATPLQSNWVQTAPRVGGVPVNPKNVTVVPCKTVTVYFGNYCKKGSGGHTLGYWSNKNGQDRMNDGGELATELGLLASLNLVGATGAAFDPLNYDAFRAWLLGGNSVNMAYMLSVQLAAMTLNVETGFVDGDAYFLPCKCTLNELMDDANASLGLYPNTPSGHAQRDEQATLKNWLDQLNNGASIVPATPCTRTFY</sequence>
<evidence type="ECO:0000313" key="3">
    <source>
        <dbReference type="Proteomes" id="UP001233535"/>
    </source>
</evidence>
<reference evidence="2 3" key="1">
    <citation type="submission" date="2023-04" db="EMBL/GenBank/DDBJ databases">
        <title>Lysobacter sp. strain UC isolated from soil sample.</title>
        <authorList>
            <person name="Choksket S."/>
            <person name="Harshvardhan F."/>
            <person name="Rana R."/>
            <person name="Patil P.B."/>
            <person name="Korpole S."/>
        </authorList>
    </citation>
    <scope>NUCLEOTIDE SEQUENCE [LARGE SCALE GENOMIC DNA]</scope>
    <source>
        <strain evidence="2 3">UC</strain>
    </source>
</reference>
<evidence type="ECO:0000256" key="1">
    <source>
        <dbReference type="SAM" id="SignalP"/>
    </source>
</evidence>